<dbReference type="SUPFAM" id="SSF53335">
    <property type="entry name" value="S-adenosyl-L-methionine-dependent methyltransferases"/>
    <property type="match status" value="1"/>
</dbReference>
<keyword evidence="4" id="KW-0808">Transferase</keyword>
<evidence type="ECO:0000256" key="1">
    <source>
        <dbReference type="ARBA" id="ARBA00006594"/>
    </source>
</evidence>
<name>A0ABS0H9Y9_9ACTN</name>
<dbReference type="Gene3D" id="1.20.1260.30">
    <property type="match status" value="1"/>
</dbReference>
<evidence type="ECO:0000256" key="2">
    <source>
        <dbReference type="ARBA" id="ARBA00011900"/>
    </source>
</evidence>
<evidence type="ECO:0000256" key="3">
    <source>
        <dbReference type="ARBA" id="ARBA00022603"/>
    </source>
</evidence>
<evidence type="ECO:0000256" key="7">
    <source>
        <dbReference type="ARBA" id="ARBA00047942"/>
    </source>
</evidence>
<keyword evidence="3 10" id="KW-0489">Methyltransferase</keyword>
<dbReference type="InterPro" id="IPR029063">
    <property type="entry name" value="SAM-dependent_MTases_sf"/>
</dbReference>
<keyword evidence="5" id="KW-0949">S-adenosyl-L-methionine</keyword>
<comment type="caution">
    <text evidence="10">The sequence shown here is derived from an EMBL/GenBank/DDBJ whole genome shotgun (WGS) entry which is preliminary data.</text>
</comment>
<dbReference type="PRINTS" id="PR00507">
    <property type="entry name" value="N12N6MTFRASE"/>
</dbReference>
<feature type="domain" description="N6 adenine-specific DNA methyltransferase N-terminal" evidence="9">
    <location>
        <begin position="9"/>
        <end position="114"/>
    </location>
</feature>
<dbReference type="PANTHER" id="PTHR42933:SF4">
    <property type="entry name" value="TYPE I RESTRICTION ENZYME ECOKI METHYLASE SUBUNIT"/>
    <property type="match status" value="1"/>
</dbReference>
<gene>
    <name evidence="10" type="ORF">I0C86_40065</name>
</gene>
<dbReference type="Pfam" id="PF02384">
    <property type="entry name" value="N6_Mtase"/>
    <property type="match status" value="1"/>
</dbReference>
<dbReference type="EMBL" id="JADPUN010000412">
    <property type="protein sequence ID" value="MBF9135076.1"/>
    <property type="molecule type" value="Genomic_DNA"/>
</dbReference>
<evidence type="ECO:0000259" key="9">
    <source>
        <dbReference type="Pfam" id="PF12161"/>
    </source>
</evidence>
<evidence type="ECO:0000256" key="5">
    <source>
        <dbReference type="ARBA" id="ARBA00022691"/>
    </source>
</evidence>
<dbReference type="Pfam" id="PF12161">
    <property type="entry name" value="HsdM_N"/>
    <property type="match status" value="1"/>
</dbReference>
<comment type="catalytic activity">
    <reaction evidence="7">
        <text>a 2'-deoxyadenosine in DNA + S-adenosyl-L-methionine = an N(6)-methyl-2'-deoxyadenosine in DNA + S-adenosyl-L-homocysteine + H(+)</text>
        <dbReference type="Rhea" id="RHEA:15197"/>
        <dbReference type="Rhea" id="RHEA-COMP:12418"/>
        <dbReference type="Rhea" id="RHEA-COMP:12419"/>
        <dbReference type="ChEBI" id="CHEBI:15378"/>
        <dbReference type="ChEBI" id="CHEBI:57856"/>
        <dbReference type="ChEBI" id="CHEBI:59789"/>
        <dbReference type="ChEBI" id="CHEBI:90615"/>
        <dbReference type="ChEBI" id="CHEBI:90616"/>
        <dbReference type="EC" id="2.1.1.72"/>
    </reaction>
</comment>
<dbReference type="EC" id="2.1.1.72" evidence="2"/>
<evidence type="ECO:0000259" key="8">
    <source>
        <dbReference type="Pfam" id="PF02384"/>
    </source>
</evidence>
<evidence type="ECO:0000256" key="6">
    <source>
        <dbReference type="ARBA" id="ARBA00022747"/>
    </source>
</evidence>
<keyword evidence="11" id="KW-1185">Reference proteome</keyword>
<reference evidence="10 11" key="1">
    <citation type="submission" date="2020-11" db="EMBL/GenBank/DDBJ databases">
        <title>A novel isolate from a Black sea contaminated sediment with potential to produce alkanes: Plantactinospora alkalitolerans sp. nov.</title>
        <authorList>
            <person name="Carro L."/>
            <person name="Veyisoglu A."/>
            <person name="Guven K."/>
            <person name="Schumann P."/>
            <person name="Klenk H.-P."/>
            <person name="Sahin N."/>
        </authorList>
    </citation>
    <scope>NUCLEOTIDE SEQUENCE [LARGE SCALE GENOMIC DNA]</scope>
    <source>
        <strain evidence="10 11">S1510</strain>
    </source>
</reference>
<feature type="domain" description="DNA methylase adenine-specific" evidence="8">
    <location>
        <begin position="128"/>
        <end position="420"/>
    </location>
</feature>
<comment type="similarity">
    <text evidence="1">Belongs to the N(4)/N(6)-methyltransferase family.</text>
</comment>
<dbReference type="InterPro" id="IPR051537">
    <property type="entry name" value="DNA_Adenine_Mtase"/>
</dbReference>
<proteinExistence type="inferred from homology"/>
<protein>
    <recommendedName>
        <fullName evidence="2">site-specific DNA-methyltransferase (adenine-specific)</fullName>
        <ecNumber evidence="2">2.1.1.72</ecNumber>
    </recommendedName>
</protein>
<dbReference type="Gene3D" id="3.40.50.150">
    <property type="entry name" value="Vaccinia Virus protein VP39"/>
    <property type="match status" value="1"/>
</dbReference>
<dbReference type="InterPro" id="IPR022749">
    <property type="entry name" value="D12N6_MeTrfase_N"/>
</dbReference>
<dbReference type="PANTHER" id="PTHR42933">
    <property type="entry name" value="SLR6095 PROTEIN"/>
    <property type="match status" value="1"/>
</dbReference>
<evidence type="ECO:0000256" key="4">
    <source>
        <dbReference type="ARBA" id="ARBA00022679"/>
    </source>
</evidence>
<dbReference type="InterPro" id="IPR003356">
    <property type="entry name" value="DNA_methylase_A-5"/>
</dbReference>
<dbReference type="Proteomes" id="UP000638560">
    <property type="component" value="Unassembled WGS sequence"/>
</dbReference>
<organism evidence="10 11">
    <name type="scientific">Plantactinospora alkalitolerans</name>
    <dbReference type="NCBI Taxonomy" id="2789879"/>
    <lineage>
        <taxon>Bacteria</taxon>
        <taxon>Bacillati</taxon>
        <taxon>Actinomycetota</taxon>
        <taxon>Actinomycetes</taxon>
        <taxon>Micromonosporales</taxon>
        <taxon>Micromonosporaceae</taxon>
        <taxon>Plantactinospora</taxon>
    </lineage>
</organism>
<evidence type="ECO:0000313" key="11">
    <source>
        <dbReference type="Proteomes" id="UP000638560"/>
    </source>
</evidence>
<dbReference type="GO" id="GO:0008168">
    <property type="term" value="F:methyltransferase activity"/>
    <property type="evidence" value="ECO:0007669"/>
    <property type="project" value="UniProtKB-KW"/>
</dbReference>
<dbReference type="RefSeq" id="WP_196206539.1">
    <property type="nucleotide sequence ID" value="NZ_JADPUN010000412.1"/>
</dbReference>
<evidence type="ECO:0000313" key="10">
    <source>
        <dbReference type="EMBL" id="MBF9135076.1"/>
    </source>
</evidence>
<dbReference type="InterPro" id="IPR038333">
    <property type="entry name" value="T1MK-like_N_sf"/>
</dbReference>
<sequence length="506" mass="56633">MSNVDSRRLVQKLWNYCDVLRDDGVSTIDYVEQLTFLLFLKMADERAKRPIKPEQIVPDELSWQTLLDSDGEALEAQYKRILTGLAREEGTLGTIFRKAQNKIQDPAKLKRLIVDLIDKEQWSQAGVDVKGDAYEELLAKGAEDAKSGAGQYFTPRALTTAMVDCMLPTPDDTITDPACGTGGFLLAAYEHIQRHHGAALTPDQRRRLAHGAITGTELVDGTARLAAMNMLLHGIGTPNGPSLIEVQDALGRVPSKRASLVLANPPFGRSSSIRMVGEDGRTSREEREIERSDFWATTANKQLNFVQHIASLLEIDGRAAVVLPDNVLFEGGAGETIRRRLLKQYDLHTLLRLPTGIFYAGGVKANVLFFERKRAREEAWTSKLWVYDFRTNQHFTLKQNPLRREHLQDFVDCYLPGKDRAERVETERFRPFGYDELLARDKVNLDITWLKDASLEDADALLPPEVIAQEIVEDLEAALREFAAIAEALSSRTTATADGPTREHPA</sequence>
<dbReference type="GO" id="GO:0032259">
    <property type="term" value="P:methylation"/>
    <property type="evidence" value="ECO:0007669"/>
    <property type="project" value="UniProtKB-KW"/>
</dbReference>
<keyword evidence="6" id="KW-0680">Restriction system</keyword>
<accession>A0ABS0H9Y9</accession>